<evidence type="ECO:0000313" key="2">
    <source>
        <dbReference type="EnsemblPlants" id="AES64579"/>
    </source>
</evidence>
<dbReference type="AlphaFoldDB" id="G7IQ37"/>
<protein>
    <submittedName>
        <fullName evidence="1 2">Uncharacterized protein</fullName>
    </submittedName>
</protein>
<evidence type="ECO:0000313" key="1">
    <source>
        <dbReference type="EMBL" id="AES64579.1"/>
    </source>
</evidence>
<reference evidence="1 3" key="1">
    <citation type="journal article" date="2011" name="Nature">
        <title>The Medicago genome provides insight into the evolution of rhizobial symbioses.</title>
        <authorList>
            <person name="Young N.D."/>
            <person name="Debelle F."/>
            <person name="Oldroyd G.E."/>
            <person name="Geurts R."/>
            <person name="Cannon S.B."/>
            <person name="Udvardi M.K."/>
            <person name="Benedito V.A."/>
            <person name="Mayer K.F."/>
            <person name="Gouzy J."/>
            <person name="Schoof H."/>
            <person name="Van de Peer Y."/>
            <person name="Proost S."/>
            <person name="Cook D.R."/>
            <person name="Meyers B.C."/>
            <person name="Spannagl M."/>
            <person name="Cheung F."/>
            <person name="De Mita S."/>
            <person name="Krishnakumar V."/>
            <person name="Gundlach H."/>
            <person name="Zhou S."/>
            <person name="Mudge J."/>
            <person name="Bharti A.K."/>
            <person name="Murray J.D."/>
            <person name="Naoumkina M.A."/>
            <person name="Rosen B."/>
            <person name="Silverstein K.A."/>
            <person name="Tang H."/>
            <person name="Rombauts S."/>
            <person name="Zhao P.X."/>
            <person name="Zhou P."/>
            <person name="Barbe V."/>
            <person name="Bardou P."/>
            <person name="Bechner M."/>
            <person name="Bellec A."/>
            <person name="Berger A."/>
            <person name="Berges H."/>
            <person name="Bidwell S."/>
            <person name="Bisseling T."/>
            <person name="Choisne N."/>
            <person name="Couloux A."/>
            <person name="Denny R."/>
            <person name="Deshpande S."/>
            <person name="Dai X."/>
            <person name="Doyle J.J."/>
            <person name="Dudez A.M."/>
            <person name="Farmer A.D."/>
            <person name="Fouteau S."/>
            <person name="Franken C."/>
            <person name="Gibelin C."/>
            <person name="Gish J."/>
            <person name="Goldstein S."/>
            <person name="Gonzalez A.J."/>
            <person name="Green P.J."/>
            <person name="Hallab A."/>
            <person name="Hartog M."/>
            <person name="Hua A."/>
            <person name="Humphray S.J."/>
            <person name="Jeong D.H."/>
            <person name="Jing Y."/>
            <person name="Jocker A."/>
            <person name="Kenton S.M."/>
            <person name="Kim D.J."/>
            <person name="Klee K."/>
            <person name="Lai H."/>
            <person name="Lang C."/>
            <person name="Lin S."/>
            <person name="Macmil S.L."/>
            <person name="Magdelenat G."/>
            <person name="Matthews L."/>
            <person name="McCorrison J."/>
            <person name="Monaghan E.L."/>
            <person name="Mun J.H."/>
            <person name="Najar F.Z."/>
            <person name="Nicholson C."/>
            <person name="Noirot C."/>
            <person name="O'Bleness M."/>
            <person name="Paule C.R."/>
            <person name="Poulain J."/>
            <person name="Prion F."/>
            <person name="Qin B."/>
            <person name="Qu C."/>
            <person name="Retzel E.F."/>
            <person name="Riddle C."/>
            <person name="Sallet E."/>
            <person name="Samain S."/>
            <person name="Samson N."/>
            <person name="Sanders I."/>
            <person name="Saurat O."/>
            <person name="Scarpelli C."/>
            <person name="Schiex T."/>
            <person name="Segurens B."/>
            <person name="Severin A.J."/>
            <person name="Sherrier D.J."/>
            <person name="Shi R."/>
            <person name="Sims S."/>
            <person name="Singer S.R."/>
            <person name="Sinharoy S."/>
            <person name="Sterck L."/>
            <person name="Viollet A."/>
            <person name="Wang B.B."/>
            <person name="Wang K."/>
            <person name="Wang M."/>
            <person name="Wang X."/>
            <person name="Warfsmann J."/>
            <person name="Weissenbach J."/>
            <person name="White D.D."/>
            <person name="White J.D."/>
            <person name="Wiley G.B."/>
            <person name="Wincker P."/>
            <person name="Xing Y."/>
            <person name="Yang L."/>
            <person name="Yao Z."/>
            <person name="Ying F."/>
            <person name="Zhai J."/>
            <person name="Zhou L."/>
            <person name="Zuber A."/>
            <person name="Denarie J."/>
            <person name="Dixon R.A."/>
            <person name="May G.D."/>
            <person name="Schwartz D.C."/>
            <person name="Rogers J."/>
            <person name="Quetier F."/>
            <person name="Town C.D."/>
            <person name="Roe B.A."/>
        </authorList>
    </citation>
    <scope>NUCLEOTIDE SEQUENCE [LARGE SCALE GENOMIC DNA]</scope>
    <source>
        <strain evidence="1">A17</strain>
        <strain evidence="2 3">cv. Jemalong A17</strain>
    </source>
</reference>
<reference evidence="2" key="3">
    <citation type="submission" date="2015-04" db="UniProtKB">
        <authorList>
            <consortium name="EnsemblPlants"/>
        </authorList>
    </citation>
    <scope>IDENTIFICATION</scope>
    <source>
        <strain evidence="2">cv. Jemalong A17</strain>
    </source>
</reference>
<keyword evidence="3" id="KW-1185">Reference proteome</keyword>
<accession>G7IQ37</accession>
<proteinExistence type="predicted"/>
<gene>
    <name evidence="1" type="ordered locus">MTR_2g027310</name>
</gene>
<dbReference type="EMBL" id="CM001218">
    <property type="protein sequence ID" value="AES64579.1"/>
    <property type="molecule type" value="Genomic_DNA"/>
</dbReference>
<dbReference type="Proteomes" id="UP000002051">
    <property type="component" value="Chromosome 2"/>
</dbReference>
<sequence>MQNLIATKPGIQKITGITVFATRGMKSYEPLPDLEVSRTDYVSNSRLTLVFNPFF</sequence>
<name>G7IQ37_MEDTR</name>
<organism evidence="1 3">
    <name type="scientific">Medicago truncatula</name>
    <name type="common">Barrel medic</name>
    <name type="synonym">Medicago tribuloides</name>
    <dbReference type="NCBI Taxonomy" id="3880"/>
    <lineage>
        <taxon>Eukaryota</taxon>
        <taxon>Viridiplantae</taxon>
        <taxon>Streptophyta</taxon>
        <taxon>Embryophyta</taxon>
        <taxon>Tracheophyta</taxon>
        <taxon>Spermatophyta</taxon>
        <taxon>Magnoliopsida</taxon>
        <taxon>eudicotyledons</taxon>
        <taxon>Gunneridae</taxon>
        <taxon>Pentapetalae</taxon>
        <taxon>rosids</taxon>
        <taxon>fabids</taxon>
        <taxon>Fabales</taxon>
        <taxon>Fabaceae</taxon>
        <taxon>Papilionoideae</taxon>
        <taxon>50 kb inversion clade</taxon>
        <taxon>NPAAA clade</taxon>
        <taxon>Hologalegina</taxon>
        <taxon>IRL clade</taxon>
        <taxon>Trifolieae</taxon>
        <taxon>Medicago</taxon>
    </lineage>
</organism>
<evidence type="ECO:0000313" key="3">
    <source>
        <dbReference type="Proteomes" id="UP000002051"/>
    </source>
</evidence>
<dbReference type="HOGENOM" id="CLU_3035344_0_0_1"/>
<dbReference type="PaxDb" id="3880-AES64579"/>
<dbReference type="EnsemblPlants" id="AES64579">
    <property type="protein sequence ID" value="AES64579"/>
    <property type="gene ID" value="MTR_2g027310"/>
</dbReference>
<reference evidence="1 3" key="2">
    <citation type="journal article" date="2014" name="BMC Genomics">
        <title>An improved genome release (version Mt4.0) for the model legume Medicago truncatula.</title>
        <authorList>
            <person name="Tang H."/>
            <person name="Krishnakumar V."/>
            <person name="Bidwell S."/>
            <person name="Rosen B."/>
            <person name="Chan A."/>
            <person name="Zhou S."/>
            <person name="Gentzbittel L."/>
            <person name="Childs K.L."/>
            <person name="Yandell M."/>
            <person name="Gundlach H."/>
            <person name="Mayer K.F."/>
            <person name="Schwartz D.C."/>
            <person name="Town C.D."/>
        </authorList>
    </citation>
    <scope>GENOME REANNOTATION</scope>
    <source>
        <strain evidence="2 3">cv. Jemalong A17</strain>
    </source>
</reference>